<dbReference type="RefSeq" id="WP_008488077.1">
    <property type="nucleotide sequence ID" value="NZ_AMRG01000004.1"/>
</dbReference>
<dbReference type="AlphaFoldDB" id="K2KR09"/>
<dbReference type="STRING" id="740709.A10D4_04810"/>
<sequence length="206" mass="23681">MSLINKSISVDCRHYRQLIEIFCHCFSDTEQSCLLAGDAEPFYLPAQMSLPSEMEVSASLQQRLQQQRRLNRIVFAHGFFASALHEIAHWCIAGSARRQQFDYGYWYEPDGRNAEQQAQFEQVEGKPQALEWLFSACVGVDFQVSVDNLGGVEVDRQAFRQTVLRQLQRYLTEALLPTRAEYFARALCAYYGLDWNNVCANLLALH</sequence>
<dbReference type="eggNOG" id="COG3101">
    <property type="taxonomic scope" value="Bacteria"/>
</dbReference>
<dbReference type="PATRIC" id="fig|740709.3.peg.976"/>
<reference evidence="1 2" key="1">
    <citation type="journal article" date="2012" name="J. Bacteriol.">
        <title>Genome Sequence of Idiomarina xiamenensis Type Strain 10-D-4.</title>
        <authorList>
            <person name="Lai Q."/>
            <person name="Wang L."/>
            <person name="Wang W."/>
            <person name="Shao Z."/>
        </authorList>
    </citation>
    <scope>NUCLEOTIDE SEQUENCE [LARGE SCALE GENOMIC DNA]</scope>
    <source>
        <strain evidence="1 2">10-D-4</strain>
    </source>
</reference>
<gene>
    <name evidence="1" type="ORF">A10D4_04810</name>
</gene>
<evidence type="ECO:0000313" key="2">
    <source>
        <dbReference type="Proteomes" id="UP000014115"/>
    </source>
</evidence>
<organism evidence="1 2">
    <name type="scientific">Idiomarina xiamenensis 10-D-4</name>
    <dbReference type="NCBI Taxonomy" id="740709"/>
    <lineage>
        <taxon>Bacteria</taxon>
        <taxon>Pseudomonadati</taxon>
        <taxon>Pseudomonadota</taxon>
        <taxon>Gammaproteobacteria</taxon>
        <taxon>Alteromonadales</taxon>
        <taxon>Idiomarinaceae</taxon>
        <taxon>Idiomarina</taxon>
    </lineage>
</organism>
<accession>K2KR09</accession>
<dbReference type="InterPro" id="IPR007411">
    <property type="entry name" value="EpmC"/>
</dbReference>
<comment type="caution">
    <text evidence="1">The sequence shown here is derived from an EMBL/GenBank/DDBJ whole genome shotgun (WGS) entry which is preliminary data.</text>
</comment>
<evidence type="ECO:0008006" key="3">
    <source>
        <dbReference type="Google" id="ProtNLM"/>
    </source>
</evidence>
<proteinExistence type="predicted"/>
<dbReference type="Pfam" id="PF04315">
    <property type="entry name" value="EpmC"/>
    <property type="match status" value="1"/>
</dbReference>
<keyword evidence="2" id="KW-1185">Reference proteome</keyword>
<dbReference type="EMBL" id="AMRG01000004">
    <property type="protein sequence ID" value="EKE84904.1"/>
    <property type="molecule type" value="Genomic_DNA"/>
</dbReference>
<evidence type="ECO:0000313" key="1">
    <source>
        <dbReference type="EMBL" id="EKE84904.1"/>
    </source>
</evidence>
<protein>
    <recommendedName>
        <fullName evidence="3">Transporting ATPase</fullName>
    </recommendedName>
</protein>
<dbReference type="Proteomes" id="UP000014115">
    <property type="component" value="Unassembled WGS sequence"/>
</dbReference>
<name>K2KR09_9GAMM</name>
<dbReference type="OrthoDB" id="5298591at2"/>